<dbReference type="RefSeq" id="WP_105716813.1">
    <property type="nucleotide sequence ID" value="NZ_PVBQ01000006.1"/>
</dbReference>
<dbReference type="OrthoDB" id="1097361at2"/>
<dbReference type="Proteomes" id="UP000239711">
    <property type="component" value="Unassembled WGS sequence"/>
</dbReference>
<evidence type="ECO:0000256" key="1">
    <source>
        <dbReference type="ARBA" id="ARBA00022741"/>
    </source>
</evidence>
<proteinExistence type="predicted"/>
<accession>A0A2S9J4B5</accession>
<dbReference type="Gene3D" id="1.10.1420.10">
    <property type="match status" value="1"/>
</dbReference>
<organism evidence="5 6">
    <name type="scientific">Sphingobacterium haloxyli</name>
    <dbReference type="NCBI Taxonomy" id="2100533"/>
    <lineage>
        <taxon>Bacteria</taxon>
        <taxon>Pseudomonadati</taxon>
        <taxon>Bacteroidota</taxon>
        <taxon>Sphingobacteriia</taxon>
        <taxon>Sphingobacteriales</taxon>
        <taxon>Sphingobacteriaceae</taxon>
        <taxon>Sphingobacterium</taxon>
    </lineage>
</organism>
<dbReference type="InterPro" id="IPR027417">
    <property type="entry name" value="P-loop_NTPase"/>
</dbReference>
<keyword evidence="6" id="KW-1185">Reference proteome</keyword>
<keyword evidence="1" id="KW-0547">Nucleotide-binding</keyword>
<dbReference type="Pfam" id="PF00488">
    <property type="entry name" value="MutS_V"/>
    <property type="match status" value="1"/>
</dbReference>
<dbReference type="InterPro" id="IPR045076">
    <property type="entry name" value="MutS"/>
</dbReference>
<dbReference type="GO" id="GO:0140664">
    <property type="term" value="F:ATP-dependent DNA damage sensor activity"/>
    <property type="evidence" value="ECO:0007669"/>
    <property type="project" value="InterPro"/>
</dbReference>
<dbReference type="InterPro" id="IPR000432">
    <property type="entry name" value="DNA_mismatch_repair_MutS_C"/>
</dbReference>
<evidence type="ECO:0000313" key="6">
    <source>
        <dbReference type="Proteomes" id="UP000239711"/>
    </source>
</evidence>
<name>A0A2S9J4B5_9SPHI</name>
<dbReference type="SMART" id="SM00534">
    <property type="entry name" value="MUTSac"/>
    <property type="match status" value="1"/>
</dbReference>
<dbReference type="GO" id="GO:0005829">
    <property type="term" value="C:cytosol"/>
    <property type="evidence" value="ECO:0007669"/>
    <property type="project" value="TreeGrafter"/>
</dbReference>
<dbReference type="SUPFAM" id="SSF48334">
    <property type="entry name" value="DNA repair protein MutS, domain III"/>
    <property type="match status" value="1"/>
</dbReference>
<gene>
    <name evidence="5" type="ORF">C5745_09760</name>
</gene>
<feature type="domain" description="DNA mismatch repair proteins mutS family" evidence="4">
    <location>
        <begin position="255"/>
        <end position="440"/>
    </location>
</feature>
<dbReference type="InterPro" id="IPR036187">
    <property type="entry name" value="DNA_mismatch_repair_MutS_sf"/>
</dbReference>
<evidence type="ECO:0000313" key="5">
    <source>
        <dbReference type="EMBL" id="PRD47590.1"/>
    </source>
</evidence>
<dbReference type="GO" id="GO:0005524">
    <property type="term" value="F:ATP binding"/>
    <property type="evidence" value="ECO:0007669"/>
    <property type="project" value="UniProtKB-KW"/>
</dbReference>
<protein>
    <recommendedName>
        <fullName evidence="4">DNA mismatch repair proteins mutS family domain-containing protein</fullName>
    </recommendedName>
</protein>
<evidence type="ECO:0000256" key="2">
    <source>
        <dbReference type="ARBA" id="ARBA00022840"/>
    </source>
</evidence>
<dbReference type="AlphaFoldDB" id="A0A2S9J4B5"/>
<sequence length="442" mass="50610">MSNFYIDRDTLTDLHLLDKDGDGVFDFFNQTITKGGEEALFDIFRDPITNLEEIKRRQATIRFFMDCGHIEFNRESVDFVEHYLKKLNQPQTFSAFTMLKNTFQQFFRPDEMSYVKTQGAKDLFSNLHILSNIINKYQTETDIPLIRDAKKHLEKIMENPLLAQGIERPLQKLGKYTTEKVYFLIRKRYHEEIRSLLNFLYQSDAYRSIAITAQESDFTFPQYSDAKSIQLDLRGLFHPLLKDPVANDVALDSSQHILFVTGANMSGKSTLMKAVGIAVYLAHLGFPVPAISMKTSVLEGMVTAINLPDNLRSGYSHFYSEVKRIKLVGEKLSGSGRILAIFDELFKSTNVKDAYDGSLRIIQALLPIKTSFFIVSTHILEIADELADAESISFKHLKTSIRDNNFSFDYQLQDGVSGDRVGLWILEREGVFDLFKQKSYDG</sequence>
<dbReference type="GO" id="GO:0030983">
    <property type="term" value="F:mismatched DNA binding"/>
    <property type="evidence" value="ECO:0007669"/>
    <property type="project" value="InterPro"/>
</dbReference>
<dbReference type="PANTHER" id="PTHR11361">
    <property type="entry name" value="DNA MISMATCH REPAIR PROTEIN MUTS FAMILY MEMBER"/>
    <property type="match status" value="1"/>
</dbReference>
<evidence type="ECO:0000256" key="3">
    <source>
        <dbReference type="ARBA" id="ARBA00023125"/>
    </source>
</evidence>
<dbReference type="PANTHER" id="PTHR11361:SF152">
    <property type="entry name" value="DNA MISMATCH REPAIR PROTEIN"/>
    <property type="match status" value="1"/>
</dbReference>
<keyword evidence="2" id="KW-0067">ATP-binding</keyword>
<keyword evidence="3" id="KW-0238">DNA-binding</keyword>
<reference evidence="5 6" key="1">
    <citation type="submission" date="2018-02" db="EMBL/GenBank/DDBJ databases">
        <title>The draft genome of Sphingobacterium sp. 5JN-11.</title>
        <authorList>
            <person name="Liu L."/>
            <person name="Li L."/>
            <person name="Liang L."/>
            <person name="Zhang X."/>
            <person name="Wang T."/>
        </authorList>
    </citation>
    <scope>NUCLEOTIDE SEQUENCE [LARGE SCALE GENOMIC DNA]</scope>
    <source>
        <strain evidence="5 6">5JN-11</strain>
    </source>
</reference>
<dbReference type="GO" id="GO:0006298">
    <property type="term" value="P:mismatch repair"/>
    <property type="evidence" value="ECO:0007669"/>
    <property type="project" value="InterPro"/>
</dbReference>
<dbReference type="Gene3D" id="3.40.50.300">
    <property type="entry name" value="P-loop containing nucleotide triphosphate hydrolases"/>
    <property type="match status" value="1"/>
</dbReference>
<evidence type="ECO:0000259" key="4">
    <source>
        <dbReference type="SMART" id="SM00534"/>
    </source>
</evidence>
<comment type="caution">
    <text evidence="5">The sequence shown here is derived from an EMBL/GenBank/DDBJ whole genome shotgun (WGS) entry which is preliminary data.</text>
</comment>
<dbReference type="EMBL" id="PVBQ01000006">
    <property type="protein sequence ID" value="PRD47590.1"/>
    <property type="molecule type" value="Genomic_DNA"/>
</dbReference>
<dbReference type="SUPFAM" id="SSF52540">
    <property type="entry name" value="P-loop containing nucleoside triphosphate hydrolases"/>
    <property type="match status" value="1"/>
</dbReference>